<feature type="chain" id="PRO_5003157436" description="Ecdysteroid UDP-glucosyltransferase" evidence="1">
    <location>
        <begin position="21"/>
        <end position="162"/>
    </location>
</feature>
<gene>
    <name evidence="2" type="ORF">EAI_00418</name>
</gene>
<dbReference type="AlphaFoldDB" id="E2BRW9"/>
<evidence type="ECO:0008006" key="4">
    <source>
        <dbReference type="Google" id="ProtNLM"/>
    </source>
</evidence>
<evidence type="ECO:0000313" key="2">
    <source>
        <dbReference type="EMBL" id="EFN81563.1"/>
    </source>
</evidence>
<dbReference type="OrthoDB" id="5835829at2759"/>
<sequence length="162" mass="18347">MKLLSIVLMILANCDQIVNTYRILGIVPFHAPSHWVMIQPLMKGLAQRGHQVDVVSHFPQRKPIPNYTDISLVGSVPEVRNNMSAPEVLSFNGFSMKHVTQTAGSKVCELLGHPVLQNLIKNPPQDPPYDLVIIQVCSIYSYKGCLLYFENREQKKEINHRT</sequence>
<dbReference type="Proteomes" id="UP000008237">
    <property type="component" value="Unassembled WGS sequence"/>
</dbReference>
<proteinExistence type="predicted"/>
<keyword evidence="3" id="KW-1185">Reference proteome</keyword>
<protein>
    <recommendedName>
        <fullName evidence="4">Ecdysteroid UDP-glucosyltransferase</fullName>
    </recommendedName>
</protein>
<feature type="signal peptide" evidence="1">
    <location>
        <begin position="1"/>
        <end position="20"/>
    </location>
</feature>
<organism evidence="3">
    <name type="scientific">Harpegnathos saltator</name>
    <name type="common">Jerdon's jumping ant</name>
    <dbReference type="NCBI Taxonomy" id="610380"/>
    <lineage>
        <taxon>Eukaryota</taxon>
        <taxon>Metazoa</taxon>
        <taxon>Ecdysozoa</taxon>
        <taxon>Arthropoda</taxon>
        <taxon>Hexapoda</taxon>
        <taxon>Insecta</taxon>
        <taxon>Pterygota</taxon>
        <taxon>Neoptera</taxon>
        <taxon>Endopterygota</taxon>
        <taxon>Hymenoptera</taxon>
        <taxon>Apocrita</taxon>
        <taxon>Aculeata</taxon>
        <taxon>Formicoidea</taxon>
        <taxon>Formicidae</taxon>
        <taxon>Ponerinae</taxon>
        <taxon>Ponerini</taxon>
        <taxon>Harpegnathos</taxon>
    </lineage>
</organism>
<name>E2BRW9_HARSA</name>
<dbReference type="SUPFAM" id="SSF53756">
    <property type="entry name" value="UDP-Glycosyltransferase/glycogen phosphorylase"/>
    <property type="match status" value="1"/>
</dbReference>
<keyword evidence="1" id="KW-0732">Signal</keyword>
<evidence type="ECO:0000256" key="1">
    <source>
        <dbReference type="SAM" id="SignalP"/>
    </source>
</evidence>
<dbReference type="EMBL" id="GL450064">
    <property type="protein sequence ID" value="EFN81563.1"/>
    <property type="molecule type" value="Genomic_DNA"/>
</dbReference>
<evidence type="ECO:0000313" key="3">
    <source>
        <dbReference type="Proteomes" id="UP000008237"/>
    </source>
</evidence>
<accession>E2BRW9</accession>
<dbReference type="InParanoid" id="E2BRW9"/>
<reference evidence="2 3" key="1">
    <citation type="journal article" date="2010" name="Science">
        <title>Genomic comparison of the ants Camponotus floridanus and Harpegnathos saltator.</title>
        <authorList>
            <person name="Bonasio R."/>
            <person name="Zhang G."/>
            <person name="Ye C."/>
            <person name="Mutti N.S."/>
            <person name="Fang X."/>
            <person name="Qin N."/>
            <person name="Donahue G."/>
            <person name="Yang P."/>
            <person name="Li Q."/>
            <person name="Li C."/>
            <person name="Zhang P."/>
            <person name="Huang Z."/>
            <person name="Berger S.L."/>
            <person name="Reinberg D."/>
            <person name="Wang J."/>
            <person name="Liebig J."/>
        </authorList>
    </citation>
    <scope>NUCLEOTIDE SEQUENCE [LARGE SCALE GENOMIC DNA]</scope>
    <source>
        <strain evidence="2 3">R22 G/1</strain>
    </source>
</reference>